<dbReference type="InterPro" id="IPR000550">
    <property type="entry name" value="Hppk"/>
</dbReference>
<comment type="pathway">
    <text evidence="1">Cofactor biosynthesis; tetrahydrofolate biosynthesis; 2-amino-4-hydroxy-6-hydroxymethyl-7,8-dihydropteridine diphosphate from 7,8-dihydroneopterin triphosphate: step 4/4.</text>
</comment>
<dbReference type="GO" id="GO:0003848">
    <property type="term" value="F:2-amino-4-hydroxy-6-hydroxymethyldihydropteridine diphosphokinase activity"/>
    <property type="evidence" value="ECO:0007669"/>
    <property type="project" value="UniProtKB-EC"/>
</dbReference>
<dbReference type="PROSITE" id="PS00794">
    <property type="entry name" value="HPPK"/>
    <property type="match status" value="1"/>
</dbReference>
<dbReference type="GO" id="GO:0046656">
    <property type="term" value="P:folic acid biosynthetic process"/>
    <property type="evidence" value="ECO:0007669"/>
    <property type="project" value="UniProtKB-KW"/>
</dbReference>
<dbReference type="PANTHER" id="PTHR43071:SF1">
    <property type="entry name" value="2-AMINO-4-HYDROXY-6-HYDROXYMETHYLDIHYDROPTERIDINE PYROPHOSPHOKINASE"/>
    <property type="match status" value="1"/>
</dbReference>
<dbReference type="UniPathway" id="UPA00077">
    <property type="reaction ID" value="UER00155"/>
</dbReference>
<evidence type="ECO:0000256" key="2">
    <source>
        <dbReference type="ARBA" id="ARBA00005810"/>
    </source>
</evidence>
<dbReference type="EMBL" id="MKIN01000017">
    <property type="protein sequence ID" value="OLP52083.1"/>
    <property type="molecule type" value="Genomic_DNA"/>
</dbReference>
<comment type="function">
    <text evidence="10">Catalyzes the transfer of pyrophosphate from adenosine triphosphate (ATP) to 6-hydroxymethyl-7,8-dihydropterin, an enzymatic step in folate biosynthesis pathway.</text>
</comment>
<dbReference type="PANTHER" id="PTHR43071">
    <property type="entry name" value="2-AMINO-4-HYDROXY-6-HYDROXYMETHYLDIHYDROPTERIDINE PYROPHOSPHOKINASE"/>
    <property type="match status" value="1"/>
</dbReference>
<evidence type="ECO:0000256" key="9">
    <source>
        <dbReference type="ARBA" id="ARBA00022909"/>
    </source>
</evidence>
<dbReference type="AlphaFoldDB" id="A0A1Q9AB46"/>
<sequence>MLRSPLTIIDKVGDQQGAVVAALGLGGNIGDPAAAMASALQALDAREDCDVMAVSRLYRTPPWGKLDQADFFNSCALVRTTLAPSSLLSVCLDLERAMKRERRERWGPRTLDIDILLYGNCRIEEDHLSVPHPRMTQRAFVLQPLSDIADGFTVDDRSIGDWLADADAHDITLADSDVNWWKKR</sequence>
<dbReference type="Proteomes" id="UP000185598">
    <property type="component" value="Unassembled WGS sequence"/>
</dbReference>
<feature type="domain" description="7,8-dihydro-6-hydroxymethylpterin-pyrophosphokinase" evidence="13">
    <location>
        <begin position="105"/>
        <end position="116"/>
    </location>
</feature>
<comment type="caution">
    <text evidence="14">The sequence shown here is derived from an EMBL/GenBank/DDBJ whole genome shotgun (WGS) entry which is preliminary data.</text>
</comment>
<dbReference type="InterPro" id="IPR035907">
    <property type="entry name" value="Hppk_sf"/>
</dbReference>
<gene>
    <name evidence="14" type="ORF">BJF91_10125</name>
</gene>
<keyword evidence="5" id="KW-0808">Transferase</keyword>
<dbReference type="GO" id="GO:0016301">
    <property type="term" value="F:kinase activity"/>
    <property type="evidence" value="ECO:0007669"/>
    <property type="project" value="UniProtKB-KW"/>
</dbReference>
<evidence type="ECO:0000256" key="10">
    <source>
        <dbReference type="ARBA" id="ARBA00029409"/>
    </source>
</evidence>
<dbReference type="Pfam" id="PF01288">
    <property type="entry name" value="HPPK"/>
    <property type="match status" value="1"/>
</dbReference>
<keyword evidence="8" id="KW-0067">ATP-binding</keyword>
<dbReference type="Gene3D" id="3.30.70.560">
    <property type="entry name" value="7,8-Dihydro-6-hydroxymethylpterin-pyrophosphokinase HPPK"/>
    <property type="match status" value="1"/>
</dbReference>
<organism evidence="14 15">
    <name type="scientific">Allorhizobium taibaishanense</name>
    <dbReference type="NCBI Taxonomy" id="887144"/>
    <lineage>
        <taxon>Bacteria</taxon>
        <taxon>Pseudomonadati</taxon>
        <taxon>Pseudomonadota</taxon>
        <taxon>Alphaproteobacteria</taxon>
        <taxon>Hyphomicrobiales</taxon>
        <taxon>Rhizobiaceae</taxon>
        <taxon>Rhizobium/Agrobacterium group</taxon>
        <taxon>Allorhizobium</taxon>
    </lineage>
</organism>
<dbReference type="CDD" id="cd00483">
    <property type="entry name" value="HPPK"/>
    <property type="match status" value="1"/>
</dbReference>
<evidence type="ECO:0000256" key="8">
    <source>
        <dbReference type="ARBA" id="ARBA00022840"/>
    </source>
</evidence>
<accession>A0A1Q9AB46</accession>
<reference evidence="14 15" key="1">
    <citation type="submission" date="2016-09" db="EMBL/GenBank/DDBJ databases">
        <title>Rhizobium oryziradicis sp. nov., isolated from the root of rice.</title>
        <authorList>
            <person name="Zhao J."/>
            <person name="Zhang X."/>
        </authorList>
    </citation>
    <scope>NUCLEOTIDE SEQUENCE [LARGE SCALE GENOMIC DNA]</scope>
    <source>
        <strain evidence="14 15">14971</strain>
    </source>
</reference>
<dbReference type="NCBIfam" id="TIGR01498">
    <property type="entry name" value="folK"/>
    <property type="match status" value="1"/>
</dbReference>
<proteinExistence type="inferred from homology"/>
<evidence type="ECO:0000256" key="3">
    <source>
        <dbReference type="ARBA" id="ARBA00013253"/>
    </source>
</evidence>
<evidence type="ECO:0000256" key="7">
    <source>
        <dbReference type="ARBA" id="ARBA00022777"/>
    </source>
</evidence>
<evidence type="ECO:0000256" key="11">
    <source>
        <dbReference type="ARBA" id="ARBA00029766"/>
    </source>
</evidence>
<evidence type="ECO:0000256" key="5">
    <source>
        <dbReference type="ARBA" id="ARBA00022679"/>
    </source>
</evidence>
<protein>
    <recommendedName>
        <fullName evidence="4">2-amino-4-hydroxy-6-hydroxymethyldihydropteridine pyrophosphokinase</fullName>
        <ecNumber evidence="3">2.7.6.3</ecNumber>
    </recommendedName>
    <alternativeName>
        <fullName evidence="11">6-hydroxymethyl-7,8-dihydropterin pyrophosphokinase</fullName>
    </alternativeName>
    <alternativeName>
        <fullName evidence="12">7,8-dihydro-6-hydroxymethylpterin-pyrophosphokinase</fullName>
    </alternativeName>
</protein>
<evidence type="ECO:0000313" key="14">
    <source>
        <dbReference type="EMBL" id="OLP52083.1"/>
    </source>
</evidence>
<evidence type="ECO:0000259" key="13">
    <source>
        <dbReference type="PROSITE" id="PS00794"/>
    </source>
</evidence>
<comment type="similarity">
    <text evidence="2">Belongs to the HPPK family.</text>
</comment>
<dbReference type="STRING" id="887144.BJF91_10125"/>
<keyword evidence="6" id="KW-0547">Nucleotide-binding</keyword>
<dbReference type="OrthoDB" id="9808041at2"/>
<dbReference type="SUPFAM" id="SSF55083">
    <property type="entry name" value="6-hydroxymethyl-7,8-dihydropterin pyrophosphokinase, HPPK"/>
    <property type="match status" value="1"/>
</dbReference>
<keyword evidence="15" id="KW-1185">Reference proteome</keyword>
<evidence type="ECO:0000256" key="12">
    <source>
        <dbReference type="ARBA" id="ARBA00033413"/>
    </source>
</evidence>
<keyword evidence="9" id="KW-0289">Folate biosynthesis</keyword>
<keyword evidence="7 14" id="KW-0418">Kinase</keyword>
<evidence type="ECO:0000256" key="1">
    <source>
        <dbReference type="ARBA" id="ARBA00005051"/>
    </source>
</evidence>
<evidence type="ECO:0000313" key="15">
    <source>
        <dbReference type="Proteomes" id="UP000185598"/>
    </source>
</evidence>
<dbReference type="GO" id="GO:0046654">
    <property type="term" value="P:tetrahydrofolate biosynthetic process"/>
    <property type="evidence" value="ECO:0007669"/>
    <property type="project" value="UniProtKB-UniPathway"/>
</dbReference>
<evidence type="ECO:0000256" key="6">
    <source>
        <dbReference type="ARBA" id="ARBA00022741"/>
    </source>
</evidence>
<dbReference type="EC" id="2.7.6.3" evidence="3"/>
<evidence type="ECO:0000256" key="4">
    <source>
        <dbReference type="ARBA" id="ARBA00016218"/>
    </source>
</evidence>
<name>A0A1Q9AB46_9HYPH</name>
<dbReference type="GO" id="GO:0005524">
    <property type="term" value="F:ATP binding"/>
    <property type="evidence" value="ECO:0007669"/>
    <property type="project" value="UniProtKB-KW"/>
</dbReference>